<dbReference type="InterPro" id="IPR035985">
    <property type="entry name" value="Ubiquitin-activating_enz"/>
</dbReference>
<feature type="domain" description="THIF-type NAD/FAD binding fold" evidence="13">
    <location>
        <begin position="3"/>
        <end position="414"/>
    </location>
</feature>
<dbReference type="InterPro" id="IPR028077">
    <property type="entry name" value="UAE_UbL_dom"/>
</dbReference>
<dbReference type="InterPro" id="IPR019572">
    <property type="entry name" value="UBA_E1_SCCH"/>
</dbReference>
<feature type="active site" description="Glycyl thioester intermediate" evidence="9">
    <location>
        <position position="168"/>
    </location>
</feature>
<proteinExistence type="inferred from homology"/>
<dbReference type="EMBL" id="AP011946">
    <property type="protein sequence ID" value="BAM38648.1"/>
    <property type="molecule type" value="Genomic_DNA"/>
</dbReference>
<feature type="binding site" evidence="10">
    <location>
        <begin position="21"/>
        <end position="26"/>
    </location>
    <ligand>
        <name>ATP</name>
        <dbReference type="ChEBI" id="CHEBI:30616"/>
    </ligand>
</feature>
<dbReference type="PROSITE" id="PS51257">
    <property type="entry name" value="PROKAR_LIPOPROTEIN"/>
    <property type="match status" value="1"/>
</dbReference>
<dbReference type="Pfam" id="PF10585">
    <property type="entry name" value="UBA_E1_SCCH"/>
    <property type="match status" value="1"/>
</dbReference>
<dbReference type="eggNOG" id="KOG2013">
    <property type="taxonomic scope" value="Eukaryota"/>
</dbReference>
<reference evidence="16 17" key="1">
    <citation type="journal article" date="2012" name="MBio">
        <title>Comparative genome analysis of three eukaryotic parasites with differing abilities to transform leukocytes reveals key mediators of Theileria-induced leukocyte transformation.</title>
        <authorList>
            <person name="Hayashida K."/>
            <person name="Hara Y."/>
            <person name="Abe T."/>
            <person name="Yamasaki C."/>
            <person name="Toyoda A."/>
            <person name="Kosuge T."/>
            <person name="Suzuki Y."/>
            <person name="Sato Y."/>
            <person name="Kawashima S."/>
            <person name="Katayama T."/>
            <person name="Wakaguri H."/>
            <person name="Inoue N."/>
            <person name="Homma K."/>
            <person name="Tada-Umezaki M."/>
            <person name="Yagi Y."/>
            <person name="Fujii Y."/>
            <person name="Habara T."/>
            <person name="Kanehisa M."/>
            <person name="Watanabe H."/>
            <person name="Ito K."/>
            <person name="Gojobori T."/>
            <person name="Sugawara H."/>
            <person name="Imanishi T."/>
            <person name="Weir W."/>
            <person name="Gardner M."/>
            <person name="Pain A."/>
            <person name="Shiels B."/>
            <person name="Hattori M."/>
            <person name="Nene V."/>
            <person name="Sugimoto C."/>
        </authorList>
    </citation>
    <scope>NUCLEOTIDE SEQUENCE [LARGE SCALE GENOMIC DNA]</scope>
    <source>
        <strain evidence="16 17">Shintoku</strain>
    </source>
</reference>
<dbReference type="GO" id="GO:0046872">
    <property type="term" value="F:metal ion binding"/>
    <property type="evidence" value="ECO:0007669"/>
    <property type="project" value="UniProtKB-KW"/>
</dbReference>
<feature type="binding site" evidence="10">
    <location>
        <position position="69"/>
    </location>
    <ligand>
        <name>ATP</name>
        <dbReference type="ChEBI" id="CHEBI:30616"/>
    </ligand>
</feature>
<feature type="compositionally biased region" description="Basic and acidic residues" evidence="12">
    <location>
        <begin position="263"/>
        <end position="278"/>
    </location>
</feature>
<keyword evidence="7 8" id="KW-0067">ATP-binding</keyword>
<evidence type="ECO:0000259" key="15">
    <source>
        <dbReference type="Pfam" id="PF14732"/>
    </source>
</evidence>
<dbReference type="SUPFAM" id="SSF69572">
    <property type="entry name" value="Activating enzymes of the ubiquitin-like proteins"/>
    <property type="match status" value="1"/>
</dbReference>
<evidence type="ECO:0000256" key="6">
    <source>
        <dbReference type="ARBA" id="ARBA00022833"/>
    </source>
</evidence>
<gene>
    <name evidence="16" type="ORF">TOT_010000116</name>
</gene>
<feature type="domain" description="Ubiquitin/SUMO-activating enzyme ubiquitin-like" evidence="15">
    <location>
        <begin position="472"/>
        <end position="556"/>
    </location>
</feature>
<feature type="binding site" evidence="11">
    <location>
        <position position="462"/>
    </location>
    <ligand>
        <name>Zn(2+)</name>
        <dbReference type="ChEBI" id="CHEBI:29105"/>
    </ligand>
</feature>
<feature type="binding site" evidence="10">
    <location>
        <position position="45"/>
    </location>
    <ligand>
        <name>ATP</name>
        <dbReference type="ChEBI" id="CHEBI:30616"/>
    </ligand>
</feature>
<evidence type="ECO:0000256" key="4">
    <source>
        <dbReference type="ARBA" id="ARBA00022741"/>
    </source>
</evidence>
<dbReference type="RefSeq" id="XP_009688949.1">
    <property type="nucleotide sequence ID" value="XM_009690654.1"/>
</dbReference>
<evidence type="ECO:0000256" key="10">
    <source>
        <dbReference type="PIRSR" id="PIRSR039133-2"/>
    </source>
</evidence>
<comment type="subunit">
    <text evidence="8">Heterodimer.</text>
</comment>
<feature type="binding site" evidence="11">
    <location>
        <position position="459"/>
    </location>
    <ligand>
        <name>Zn(2+)</name>
        <dbReference type="ChEBI" id="CHEBI:29105"/>
    </ligand>
</feature>
<dbReference type="UniPathway" id="UPA00886"/>
<dbReference type="VEuPathDB" id="PiroplasmaDB:TOT_010000116"/>
<dbReference type="OMA" id="TPSEHIH"/>
<dbReference type="GO" id="GO:0005737">
    <property type="term" value="C:cytoplasm"/>
    <property type="evidence" value="ECO:0007669"/>
    <property type="project" value="TreeGrafter"/>
</dbReference>
<evidence type="ECO:0000256" key="1">
    <source>
        <dbReference type="ARBA" id="ARBA00004718"/>
    </source>
</evidence>
<evidence type="ECO:0000256" key="12">
    <source>
        <dbReference type="SAM" id="MobiDB-lite"/>
    </source>
</evidence>
<evidence type="ECO:0000256" key="9">
    <source>
        <dbReference type="PIRSR" id="PIRSR039133-1"/>
    </source>
</evidence>
<evidence type="ECO:0000259" key="14">
    <source>
        <dbReference type="Pfam" id="PF10585"/>
    </source>
</evidence>
<feature type="region of interest" description="Disordered" evidence="12">
    <location>
        <begin position="263"/>
        <end position="294"/>
    </location>
</feature>
<dbReference type="GO" id="GO:0019948">
    <property type="term" value="F:SUMO activating enzyme activity"/>
    <property type="evidence" value="ECO:0007669"/>
    <property type="project" value="UniProtKB-UniRule"/>
</dbReference>
<dbReference type="Pfam" id="PF00899">
    <property type="entry name" value="ThiF"/>
    <property type="match status" value="1"/>
</dbReference>
<dbReference type="InterPro" id="IPR023318">
    <property type="entry name" value="Ub_act_enz_dom_a_sf"/>
</dbReference>
<keyword evidence="6 8" id="KW-0862">Zinc</keyword>
<name>J7M867_THEOR</name>
<dbReference type="GO" id="GO:0005524">
    <property type="term" value="F:ATP binding"/>
    <property type="evidence" value="ECO:0007669"/>
    <property type="project" value="UniProtKB-UniRule"/>
</dbReference>
<comment type="pathway">
    <text evidence="1 8">Protein modification; protein sumoylation.</text>
</comment>
<dbReference type="Gene3D" id="1.10.10.520">
    <property type="entry name" value="Ubiquitin activating enzymes (Uba3). Chain: B, domain 2"/>
    <property type="match status" value="1"/>
</dbReference>
<dbReference type="InterPro" id="IPR042449">
    <property type="entry name" value="Ub-E1_IAD_1"/>
</dbReference>
<dbReference type="GeneID" id="20713079"/>
<evidence type="ECO:0000313" key="17">
    <source>
        <dbReference type="Proteomes" id="UP000003786"/>
    </source>
</evidence>
<feature type="binding site" evidence="11">
    <location>
        <position position="156"/>
    </location>
    <ligand>
        <name>Zn(2+)</name>
        <dbReference type="ChEBI" id="CHEBI:29105"/>
    </ligand>
</feature>
<keyword evidence="4 8" id="KW-0547">Nucleotide-binding</keyword>
<dbReference type="PANTHER" id="PTHR10953">
    <property type="entry name" value="UBIQUITIN-ACTIVATING ENZYME E1"/>
    <property type="match status" value="1"/>
</dbReference>
<organism evidence="16 17">
    <name type="scientific">Theileria orientalis strain Shintoku</name>
    <dbReference type="NCBI Taxonomy" id="869250"/>
    <lineage>
        <taxon>Eukaryota</taxon>
        <taxon>Sar</taxon>
        <taxon>Alveolata</taxon>
        <taxon>Apicomplexa</taxon>
        <taxon>Aconoidasida</taxon>
        <taxon>Piroplasmida</taxon>
        <taxon>Theileriidae</taxon>
        <taxon>Theileria</taxon>
    </lineage>
</organism>
<dbReference type="AlphaFoldDB" id="J7M867"/>
<dbReference type="STRING" id="869250.J7M867"/>
<evidence type="ECO:0000256" key="2">
    <source>
        <dbReference type="ARBA" id="ARBA00005673"/>
    </source>
</evidence>
<evidence type="ECO:0000256" key="8">
    <source>
        <dbReference type="PIRNR" id="PIRNR039133"/>
    </source>
</evidence>
<sequence length="564" mass="63238">MSRMEEDYMEHLRKASILLVGAGGIGCEVIKNLMLNGVTKLTIVDMDTIDVSNLNRQFLYLPEHVNKFKAEVAKERAQEINPESEIEYLVCDVNTWKPKDMLKYDVVLNALDNVKARSHINYCCVQSGVPLIESGSTGYNGQVYPILKDVTKCYDCEPLPKTTAIPVCSIRQIPDKPTHCIAWARMLYQLLFGTPDNNNLLTDLSVPTLPPLEDLNEESVVDYTNRIFNFLFNSEVESLLKMEKVWKERDQPMPLAHEFRLKGKEEEKAEASESTELRGKRRSSKSRIASGSKAMKTNEGVKVKVGEQDSAQKFNKFAVLELDELYDQFESSVANILLKNAHILGSAAFSKDDEVAVEFVAASANIRMHNFGIKRLSTWEVQSIAGSIVPAIASTNAIVASFQVVQLMHLLKYLNCEQKCFSASKCRKVWVKSNVMGSNPLLGGKLSQPEELDPPNPNCTTCQQKSVRVHVKSLETTIFDFVERVVRGLLGLEVVILDLGFRNIYDGEGFEEDEKYAEAIRKNSLAFYGVADSSIMTVTDLNGSSQFDLVVLHDPSMETDFKLM</sequence>
<dbReference type="InterPro" id="IPR030661">
    <property type="entry name" value="Uba2"/>
</dbReference>
<dbReference type="InterPro" id="IPR045886">
    <property type="entry name" value="ThiF/MoeB/HesA"/>
</dbReference>
<evidence type="ECO:0000313" key="16">
    <source>
        <dbReference type="EMBL" id="BAM38648.1"/>
    </source>
</evidence>
<keyword evidence="5 8" id="KW-0833">Ubl conjugation pathway</keyword>
<feature type="binding site" evidence="10">
    <location>
        <begin position="53"/>
        <end position="56"/>
    </location>
    <ligand>
        <name>ATP</name>
        <dbReference type="ChEBI" id="CHEBI:30616"/>
    </ligand>
</feature>
<evidence type="ECO:0000256" key="3">
    <source>
        <dbReference type="ARBA" id="ARBA00022723"/>
    </source>
</evidence>
<dbReference type="GO" id="GO:0016925">
    <property type="term" value="P:protein sumoylation"/>
    <property type="evidence" value="ECO:0007669"/>
    <property type="project" value="UniProtKB-UniRule"/>
</dbReference>
<dbReference type="InterPro" id="IPR000594">
    <property type="entry name" value="ThiF_NAD_FAD-bd"/>
</dbReference>
<comment type="similarity">
    <text evidence="2 8">Belongs to the ubiquitin-activating E1 family.</text>
</comment>
<evidence type="ECO:0000256" key="7">
    <source>
        <dbReference type="ARBA" id="ARBA00022840"/>
    </source>
</evidence>
<feature type="binding site" evidence="11">
    <location>
        <position position="153"/>
    </location>
    <ligand>
        <name>Zn(2+)</name>
        <dbReference type="ChEBI" id="CHEBI:29105"/>
    </ligand>
</feature>
<evidence type="ECO:0000256" key="11">
    <source>
        <dbReference type="PIRSR" id="PIRSR039133-3"/>
    </source>
</evidence>
<dbReference type="PANTHER" id="PTHR10953:SF5">
    <property type="entry name" value="SUMO-ACTIVATING ENZYME SUBUNIT 2"/>
    <property type="match status" value="1"/>
</dbReference>
<dbReference type="PIRSF" id="PIRSF039133">
    <property type="entry name" value="SUMO_E1B"/>
    <property type="match status" value="1"/>
</dbReference>
<feature type="domain" description="Ubiquitin-activating enzyme SCCH" evidence="14">
    <location>
        <begin position="293"/>
        <end position="380"/>
    </location>
</feature>
<dbReference type="Gene3D" id="3.50.50.80">
    <property type="entry name" value="Ubiquitin-activating enzyme E1, inactive adenylation domain, subdomain 1"/>
    <property type="match status" value="1"/>
</dbReference>
<dbReference type="OrthoDB" id="10255449at2759"/>
<evidence type="ECO:0000259" key="13">
    <source>
        <dbReference type="Pfam" id="PF00899"/>
    </source>
</evidence>
<keyword evidence="17" id="KW-1185">Reference proteome</keyword>
<dbReference type="KEGG" id="tot:TOT_010000116"/>
<protein>
    <recommendedName>
        <fullName evidence="8">SUMO-activating enzyme subunit</fullName>
    </recommendedName>
</protein>
<keyword evidence="3 8" id="KW-0479">Metal-binding</keyword>
<dbReference type="GO" id="GO:0031510">
    <property type="term" value="C:SUMO activating enzyme complex"/>
    <property type="evidence" value="ECO:0007669"/>
    <property type="project" value="UniProtKB-UniRule"/>
</dbReference>
<evidence type="ECO:0000256" key="5">
    <source>
        <dbReference type="ARBA" id="ARBA00022786"/>
    </source>
</evidence>
<accession>J7M867</accession>
<dbReference type="Proteomes" id="UP000003786">
    <property type="component" value="Chromosome 1"/>
</dbReference>
<feature type="binding site" evidence="10">
    <location>
        <begin position="112"/>
        <end position="117"/>
    </location>
    <ligand>
        <name>ATP</name>
        <dbReference type="ChEBI" id="CHEBI:30616"/>
    </ligand>
</feature>
<dbReference type="FunFam" id="3.50.50.80:FF:000002">
    <property type="entry name" value="SUMO-activating enzyme subunit 2"/>
    <property type="match status" value="1"/>
</dbReference>
<dbReference type="Gene3D" id="3.10.290.20">
    <property type="entry name" value="Ubiquitin-like 2 activating enzyme e1b. Chain: B, domain 3"/>
    <property type="match status" value="1"/>
</dbReference>
<dbReference type="Pfam" id="PF14732">
    <property type="entry name" value="UAE_UbL"/>
    <property type="match status" value="1"/>
</dbReference>